<dbReference type="EMBL" id="BAAAHP010000134">
    <property type="protein sequence ID" value="GAA0946924.1"/>
    <property type="molecule type" value="Genomic_DNA"/>
</dbReference>
<proteinExistence type="predicted"/>
<name>A0ABP4B715_9PSEU</name>
<reference evidence="2" key="1">
    <citation type="journal article" date="2019" name="Int. J. Syst. Evol. Microbiol.">
        <title>The Global Catalogue of Microorganisms (GCM) 10K type strain sequencing project: providing services to taxonomists for standard genome sequencing and annotation.</title>
        <authorList>
            <consortium name="The Broad Institute Genomics Platform"/>
            <consortium name="The Broad Institute Genome Sequencing Center for Infectious Disease"/>
            <person name="Wu L."/>
            <person name="Ma J."/>
        </authorList>
    </citation>
    <scope>NUCLEOTIDE SEQUENCE [LARGE SCALE GENOMIC DNA]</scope>
    <source>
        <strain evidence="2">JCM 11117</strain>
    </source>
</reference>
<comment type="caution">
    <text evidence="1">The sequence shown here is derived from an EMBL/GenBank/DDBJ whole genome shotgun (WGS) entry which is preliminary data.</text>
</comment>
<keyword evidence="2" id="KW-1185">Reference proteome</keyword>
<evidence type="ECO:0000313" key="2">
    <source>
        <dbReference type="Proteomes" id="UP001499967"/>
    </source>
</evidence>
<organism evidence="1 2">
    <name type="scientific">Pseudonocardia zijingensis</name>
    <dbReference type="NCBI Taxonomy" id="153376"/>
    <lineage>
        <taxon>Bacteria</taxon>
        <taxon>Bacillati</taxon>
        <taxon>Actinomycetota</taxon>
        <taxon>Actinomycetes</taxon>
        <taxon>Pseudonocardiales</taxon>
        <taxon>Pseudonocardiaceae</taxon>
        <taxon>Pseudonocardia</taxon>
    </lineage>
</organism>
<protein>
    <submittedName>
        <fullName evidence="1">Type II toxin-antitoxin system VapB family antitoxin</fullName>
    </submittedName>
</protein>
<accession>A0ABP4B715</accession>
<dbReference type="InterPro" id="IPR019239">
    <property type="entry name" value="VapB_antitoxin"/>
</dbReference>
<dbReference type="Proteomes" id="UP001499967">
    <property type="component" value="Unassembled WGS sequence"/>
</dbReference>
<sequence length="77" mass="8954">MPMSRTNIDIDDALVAEAMRTYGLKTKEEAVDLALRRLVGPRLTPEFFESMHGIGWDGDLDEMRESRVQEIEDREWN</sequence>
<dbReference type="Pfam" id="PF09957">
    <property type="entry name" value="VapB_antitoxin"/>
    <property type="match status" value="1"/>
</dbReference>
<gene>
    <name evidence="1" type="ORF">GCM10009559_45660</name>
</gene>
<evidence type="ECO:0000313" key="1">
    <source>
        <dbReference type="EMBL" id="GAA0946924.1"/>
    </source>
</evidence>